<keyword evidence="1" id="KW-0472">Membrane</keyword>
<evidence type="ECO:0000313" key="3">
    <source>
        <dbReference type="Proteomes" id="UP000680866"/>
    </source>
</evidence>
<keyword evidence="3" id="KW-1185">Reference proteome</keyword>
<dbReference type="Proteomes" id="UP000680866">
    <property type="component" value="Chromosome"/>
</dbReference>
<organism evidence="2 3">
    <name type="scientific">Polymorphospora rubra</name>
    <dbReference type="NCBI Taxonomy" id="338584"/>
    <lineage>
        <taxon>Bacteria</taxon>
        <taxon>Bacillati</taxon>
        <taxon>Actinomycetota</taxon>
        <taxon>Actinomycetes</taxon>
        <taxon>Micromonosporales</taxon>
        <taxon>Micromonosporaceae</taxon>
        <taxon>Polymorphospora</taxon>
    </lineage>
</organism>
<accession>A0A810N8P0</accession>
<gene>
    <name evidence="2" type="ORF">Prubr_49940</name>
</gene>
<keyword evidence="1" id="KW-1133">Transmembrane helix</keyword>
<keyword evidence="1" id="KW-0812">Transmembrane</keyword>
<dbReference type="KEGG" id="pry:Prubr_49940"/>
<feature type="transmembrane region" description="Helical" evidence="1">
    <location>
        <begin position="135"/>
        <end position="158"/>
    </location>
</feature>
<name>A0A810N8P0_9ACTN</name>
<feature type="transmembrane region" description="Helical" evidence="1">
    <location>
        <begin position="42"/>
        <end position="60"/>
    </location>
</feature>
<feature type="transmembrane region" description="Helical" evidence="1">
    <location>
        <begin position="72"/>
        <end position="94"/>
    </location>
</feature>
<dbReference type="EMBL" id="AP023359">
    <property type="protein sequence ID" value="BCJ67973.1"/>
    <property type="molecule type" value="Genomic_DNA"/>
</dbReference>
<dbReference type="RefSeq" id="WP_212817224.1">
    <property type="nucleotide sequence ID" value="NZ_AP023359.1"/>
</dbReference>
<protein>
    <recommendedName>
        <fullName evidence="4">Transmembrane protein</fullName>
    </recommendedName>
</protein>
<evidence type="ECO:0000256" key="1">
    <source>
        <dbReference type="SAM" id="Phobius"/>
    </source>
</evidence>
<evidence type="ECO:0008006" key="4">
    <source>
        <dbReference type="Google" id="ProtNLM"/>
    </source>
</evidence>
<feature type="transmembrane region" description="Helical" evidence="1">
    <location>
        <begin position="106"/>
        <end position="129"/>
    </location>
</feature>
<dbReference type="AlphaFoldDB" id="A0A810N8P0"/>
<sequence length="174" mass="18879">MESIFRLEVDVNDKDTAADAADKLAETQKRLHLGATAARLRLPLWYLVLTCALATAFGAGNDIPLSTWNAGWFLRQLVMFGSLATWIVFSRIAWRRGRPLPAGFGPRIAVVAFASVAVLYVLATLLGLWLQASAIPLPFTLAGMAFGLVAVVAAHLTTGRVAAIYQKRVAEGRW</sequence>
<reference evidence="2" key="1">
    <citation type="submission" date="2020-08" db="EMBL/GenBank/DDBJ databases">
        <title>Whole genome shotgun sequence of Polymorphospora rubra NBRC 101157.</title>
        <authorList>
            <person name="Komaki H."/>
            <person name="Tamura T."/>
        </authorList>
    </citation>
    <scope>NUCLEOTIDE SEQUENCE</scope>
    <source>
        <strain evidence="2">NBRC 101157</strain>
    </source>
</reference>
<proteinExistence type="predicted"/>
<evidence type="ECO:0000313" key="2">
    <source>
        <dbReference type="EMBL" id="BCJ67973.1"/>
    </source>
</evidence>